<dbReference type="AlphaFoldDB" id="A0A182MGM6"/>
<reference evidence="2" key="2">
    <citation type="submission" date="2020-05" db="UniProtKB">
        <authorList>
            <consortium name="EnsemblMetazoa"/>
        </authorList>
    </citation>
    <scope>IDENTIFICATION</scope>
    <source>
        <strain evidence="2">A-37</strain>
    </source>
</reference>
<keyword evidence="3" id="KW-1185">Reference proteome</keyword>
<dbReference type="PANTHER" id="PTHR46866:SF1">
    <property type="entry name" value="GH12955P"/>
    <property type="match status" value="1"/>
</dbReference>
<evidence type="ECO:0000256" key="1">
    <source>
        <dbReference type="SAM" id="MobiDB-lite"/>
    </source>
</evidence>
<feature type="region of interest" description="Disordered" evidence="1">
    <location>
        <begin position="165"/>
        <end position="226"/>
    </location>
</feature>
<dbReference type="EnsemblMetazoa" id="ACUA017822-RA">
    <property type="protein sequence ID" value="ACUA017822-PA"/>
    <property type="gene ID" value="ACUA017822"/>
</dbReference>
<dbReference type="PANTHER" id="PTHR46866">
    <property type="entry name" value="GH12955P"/>
    <property type="match status" value="1"/>
</dbReference>
<name>A0A182MGM6_9DIPT</name>
<evidence type="ECO:0008006" key="4">
    <source>
        <dbReference type="Google" id="ProtNLM"/>
    </source>
</evidence>
<dbReference type="VEuPathDB" id="VectorBase:ACUA017822"/>
<dbReference type="InterPro" id="IPR036322">
    <property type="entry name" value="WD40_repeat_dom_sf"/>
</dbReference>
<dbReference type="Gene3D" id="2.130.10.10">
    <property type="entry name" value="YVTN repeat-like/Quinoprotein amine dehydrogenase"/>
    <property type="match status" value="1"/>
</dbReference>
<evidence type="ECO:0000313" key="2">
    <source>
        <dbReference type="EnsemblMetazoa" id="ACUA017822-PA"/>
    </source>
</evidence>
<dbReference type="STRING" id="139723.A0A182MGM6"/>
<evidence type="ECO:0000313" key="3">
    <source>
        <dbReference type="Proteomes" id="UP000075883"/>
    </source>
</evidence>
<dbReference type="SUPFAM" id="SSF50978">
    <property type="entry name" value="WD40 repeat-like"/>
    <property type="match status" value="1"/>
</dbReference>
<dbReference type="EMBL" id="AXCM01020051">
    <property type="status" value="NOT_ANNOTATED_CDS"/>
    <property type="molecule type" value="Genomic_DNA"/>
</dbReference>
<reference evidence="3" key="1">
    <citation type="submission" date="2013-09" db="EMBL/GenBank/DDBJ databases">
        <title>The Genome Sequence of Anopheles culicifacies species A.</title>
        <authorList>
            <consortium name="The Broad Institute Genomics Platform"/>
            <person name="Neafsey D.E."/>
            <person name="Besansky N."/>
            <person name="Howell P."/>
            <person name="Walton C."/>
            <person name="Young S.K."/>
            <person name="Zeng Q."/>
            <person name="Gargeya S."/>
            <person name="Fitzgerald M."/>
            <person name="Haas B."/>
            <person name="Abouelleil A."/>
            <person name="Allen A.W."/>
            <person name="Alvarado L."/>
            <person name="Arachchi H.M."/>
            <person name="Berlin A.M."/>
            <person name="Chapman S.B."/>
            <person name="Gainer-Dewar J."/>
            <person name="Goldberg J."/>
            <person name="Griggs A."/>
            <person name="Gujja S."/>
            <person name="Hansen M."/>
            <person name="Howarth C."/>
            <person name="Imamovic A."/>
            <person name="Ireland A."/>
            <person name="Larimer J."/>
            <person name="McCowan C."/>
            <person name="Murphy C."/>
            <person name="Pearson M."/>
            <person name="Poon T.W."/>
            <person name="Priest M."/>
            <person name="Roberts A."/>
            <person name="Saif S."/>
            <person name="Shea T."/>
            <person name="Sisk P."/>
            <person name="Sykes S."/>
            <person name="Wortman J."/>
            <person name="Nusbaum C."/>
            <person name="Birren B."/>
        </authorList>
    </citation>
    <scope>NUCLEOTIDE SEQUENCE [LARGE SCALE GENOMIC DNA]</scope>
    <source>
        <strain evidence="3">A-37</strain>
    </source>
</reference>
<sequence length="226" mass="25024">MIDARTFSYCHEWKVALTPAGTVRTIAVAPGANWVAVGLTSGHIGVLDARTGGIISCWRTNDNDLLQLLAPNDGQLISSSLDQMIGVWSPNTGHLQFHMRNRPEPAHCMVNNGAELIVGTPTNRIGVYSAIEPDSPYSYTKLRSETFRGVLTSFALLPLNRMMLEPPLEKPTPKEDQAEEPPLKEDQTEEPTPKEDQTEEPTPKEDQTEEPTPKEDQAEEPPQKKD</sequence>
<dbReference type="InterPro" id="IPR015943">
    <property type="entry name" value="WD40/YVTN_repeat-like_dom_sf"/>
</dbReference>
<feature type="compositionally biased region" description="Basic and acidic residues" evidence="1">
    <location>
        <begin position="167"/>
        <end position="226"/>
    </location>
</feature>
<accession>A0A182MGM6</accession>
<organism evidence="2 3">
    <name type="scientific">Anopheles culicifacies</name>
    <dbReference type="NCBI Taxonomy" id="139723"/>
    <lineage>
        <taxon>Eukaryota</taxon>
        <taxon>Metazoa</taxon>
        <taxon>Ecdysozoa</taxon>
        <taxon>Arthropoda</taxon>
        <taxon>Hexapoda</taxon>
        <taxon>Insecta</taxon>
        <taxon>Pterygota</taxon>
        <taxon>Neoptera</taxon>
        <taxon>Endopterygota</taxon>
        <taxon>Diptera</taxon>
        <taxon>Nematocera</taxon>
        <taxon>Culicoidea</taxon>
        <taxon>Culicidae</taxon>
        <taxon>Anophelinae</taxon>
        <taxon>Anopheles</taxon>
        <taxon>culicifacies species complex</taxon>
    </lineage>
</organism>
<protein>
    <recommendedName>
        <fullName evidence="4">WD repeat-containing protein 55 homolog</fullName>
    </recommendedName>
</protein>
<dbReference type="Proteomes" id="UP000075883">
    <property type="component" value="Unassembled WGS sequence"/>
</dbReference>
<proteinExistence type="predicted"/>